<protein>
    <submittedName>
        <fullName evidence="1">Uncharacterized protein</fullName>
    </submittedName>
</protein>
<reference evidence="1 2" key="2">
    <citation type="submission" date="2016-08" db="EMBL/GenBank/DDBJ databases">
        <title>Pervasive Adenine N6-methylation of Active Genes in Fungi.</title>
        <authorList>
            <consortium name="DOE Joint Genome Institute"/>
            <person name="Mondo S.J."/>
            <person name="Dannebaum R.O."/>
            <person name="Kuo R.C."/>
            <person name="Labutti K."/>
            <person name="Haridas S."/>
            <person name="Kuo A."/>
            <person name="Salamov A."/>
            <person name="Ahrendt S.R."/>
            <person name="Lipzen A."/>
            <person name="Sullivan W."/>
            <person name="Andreopoulos W.B."/>
            <person name="Clum A."/>
            <person name="Lindquist E."/>
            <person name="Daum C."/>
            <person name="Ramamoorthy G.K."/>
            <person name="Gryganskyi A."/>
            <person name="Culley D."/>
            <person name="Magnuson J.K."/>
            <person name="James T.Y."/>
            <person name="O'Malley M.A."/>
            <person name="Stajich J.E."/>
            <person name="Spatafora J.W."/>
            <person name="Visel A."/>
            <person name="Grigoriev I.V."/>
        </authorList>
    </citation>
    <scope>NUCLEOTIDE SEQUENCE [LARGE SCALE GENOMIC DNA]</scope>
    <source>
        <strain evidence="2">finn</strain>
    </source>
</reference>
<evidence type="ECO:0000313" key="2">
    <source>
        <dbReference type="Proteomes" id="UP000193719"/>
    </source>
</evidence>
<organism evidence="1 2">
    <name type="scientific">Piromyces finnis</name>
    <dbReference type="NCBI Taxonomy" id="1754191"/>
    <lineage>
        <taxon>Eukaryota</taxon>
        <taxon>Fungi</taxon>
        <taxon>Fungi incertae sedis</taxon>
        <taxon>Chytridiomycota</taxon>
        <taxon>Chytridiomycota incertae sedis</taxon>
        <taxon>Neocallimastigomycetes</taxon>
        <taxon>Neocallimastigales</taxon>
        <taxon>Neocallimastigaceae</taxon>
        <taxon>Piromyces</taxon>
    </lineage>
</organism>
<comment type="caution">
    <text evidence="1">The sequence shown here is derived from an EMBL/GenBank/DDBJ whole genome shotgun (WGS) entry which is preliminary data.</text>
</comment>
<gene>
    <name evidence="1" type="ORF">BCR36DRAFT_62468</name>
</gene>
<dbReference type="EMBL" id="MCFH01000022">
    <property type="protein sequence ID" value="ORX49979.1"/>
    <property type="molecule type" value="Genomic_DNA"/>
</dbReference>
<evidence type="ECO:0000313" key="1">
    <source>
        <dbReference type="EMBL" id="ORX49979.1"/>
    </source>
</evidence>
<reference evidence="1 2" key="1">
    <citation type="submission" date="2016-08" db="EMBL/GenBank/DDBJ databases">
        <title>Genomes of anaerobic fungi encode conserved fungal cellulosomes for biomass hydrolysis.</title>
        <authorList>
            <consortium name="DOE Joint Genome Institute"/>
            <person name="Haitjema C.H."/>
            <person name="Gilmore S.P."/>
            <person name="Henske J.K."/>
            <person name="Solomon K.V."/>
            <person name="De Groot R."/>
            <person name="Kuo A."/>
            <person name="Mondo S.J."/>
            <person name="Salamov A.A."/>
            <person name="Labutti K."/>
            <person name="Zhao Z."/>
            <person name="Chiniquy J."/>
            <person name="Barry K."/>
            <person name="Brewer H.M."/>
            <person name="Purvine S.O."/>
            <person name="Wright A.T."/>
            <person name="Boxma B."/>
            <person name="Van Alen T."/>
            <person name="Hackstein J.H."/>
            <person name="Baker S.E."/>
            <person name="Grigoriev I.V."/>
            <person name="O'Malley M.A."/>
        </authorList>
    </citation>
    <scope>NUCLEOTIDE SEQUENCE [LARGE SCALE GENOMIC DNA]</scope>
    <source>
        <strain evidence="2">finn</strain>
    </source>
</reference>
<dbReference type="OrthoDB" id="10585428at2759"/>
<keyword evidence="2" id="KW-1185">Reference proteome</keyword>
<name>A0A1Y1V9D2_9FUNG</name>
<sequence>MDNIEENIKLLINKDKQSHAKNINLIDLFINYIPLSSPEQTTNPYNIQKLLKKDYEIENVDTSYFHYINENLKNININIVGRPFYRQTHDIINCNSQKETLSKYYQFIVSSGQECYQFLNNYPLFKRASLQKPLIQKREKIEYITALPVSENSKKDKNFLKYELNPSGKEFLLKTNKNIKISTMKLFYTLDNDALRMFELNENDITFNSFIVSIDVYIKYLSNIIITLYPVNLVKLTSNLNNYGQNEEKEEEDLEATLVNKKRSYSDINNGNNSSILKKVKIEENGIGIKEGGEIQTLEKLNLKQKPPLLRIIDNIFNVNYLSLNDLPFSKICNHGQLLFMRENEEKDQYLYIFSSDFALNIASQSSYFDLDIKNNYVHKNKYKFYFDYYSIRVFSNDSIDNSYDYYENYFLKKNDKTKVLQNTSIPVIYALSRNLSSSITLKIILFVLRMNLNYTKKGKYSSFSTSSANSFYTSDGKDIKEDLSFKFNEKTGLSFLNGKYSSEPYHYLWLKDDFISHPSTHFQHQDNKKYGNDNINNNEDEKDLFASSLHFSNENLDASMTSYDIIRFNDNNFNSPNNNELHLTIPINNNGRTSIKDYTREETTSKNKLYLFMKSTKKFIATSYQMDFVPIISINFFMKSLKQRIIQFINQQLYTSSSEFLTFSRKFNHLDHQNSLTYHDFICIPSIMFVLAVKLYYIHPSPKSFALIRLLLMIHIKKQTFLNPSIDNKDYNFFVQALDEFFKMIKEMWGSYYEDEILNNKNYIIHPQLYNRKPHKDLQNIFLNKTKKTLSFRSFINILFGDEIIKYYNEPSSHEIILGKDQDGTIQVTDKNERKYIEKSPDNYGIEDKKSIFKYFSTLYTNHCLANYLLKQCRLNPTASFTLGSPQNNKSKKKYGNNPPVYYQGIYLFLSRKV</sequence>
<dbReference type="Proteomes" id="UP000193719">
    <property type="component" value="Unassembled WGS sequence"/>
</dbReference>
<proteinExistence type="predicted"/>
<accession>A0A1Y1V9D2</accession>
<dbReference type="AlphaFoldDB" id="A0A1Y1V9D2"/>